<dbReference type="PROSITE" id="PS50088">
    <property type="entry name" value="ANK_REPEAT"/>
    <property type="match status" value="1"/>
</dbReference>
<keyword evidence="2 3" id="KW-0040">ANK repeat</keyword>
<proteinExistence type="predicted"/>
<name>A0ABW1KK06_9ACTN</name>
<dbReference type="InterPro" id="IPR036770">
    <property type="entry name" value="Ankyrin_rpt-contain_sf"/>
</dbReference>
<dbReference type="Proteomes" id="UP001596203">
    <property type="component" value="Unassembled WGS sequence"/>
</dbReference>
<dbReference type="PANTHER" id="PTHR24173:SF74">
    <property type="entry name" value="ANKYRIN REPEAT DOMAIN-CONTAINING PROTEIN 16"/>
    <property type="match status" value="1"/>
</dbReference>
<dbReference type="PROSITE" id="PS50297">
    <property type="entry name" value="ANK_REP_REGION"/>
    <property type="match status" value="1"/>
</dbReference>
<reference evidence="5" key="1">
    <citation type="journal article" date="2019" name="Int. J. Syst. Evol. Microbiol.">
        <title>The Global Catalogue of Microorganisms (GCM) 10K type strain sequencing project: providing services to taxonomists for standard genome sequencing and annotation.</title>
        <authorList>
            <consortium name="The Broad Institute Genomics Platform"/>
            <consortium name="The Broad Institute Genome Sequencing Center for Infectious Disease"/>
            <person name="Wu L."/>
            <person name="Ma J."/>
        </authorList>
    </citation>
    <scope>NUCLEOTIDE SEQUENCE [LARGE SCALE GENOMIC DNA]</scope>
    <source>
        <strain evidence="5">ZS-35-S2</strain>
    </source>
</reference>
<dbReference type="PANTHER" id="PTHR24173">
    <property type="entry name" value="ANKYRIN REPEAT CONTAINING"/>
    <property type="match status" value="1"/>
</dbReference>
<dbReference type="Gene3D" id="1.25.40.20">
    <property type="entry name" value="Ankyrin repeat-containing domain"/>
    <property type="match status" value="1"/>
</dbReference>
<dbReference type="SUPFAM" id="SSF48403">
    <property type="entry name" value="Ankyrin repeat"/>
    <property type="match status" value="1"/>
</dbReference>
<comment type="caution">
    <text evidence="4">The sequence shown here is derived from an EMBL/GenBank/DDBJ whole genome shotgun (WGS) entry which is preliminary data.</text>
</comment>
<gene>
    <name evidence="4" type="ORF">ACFP2T_31945</name>
</gene>
<dbReference type="EMBL" id="JBHSPR010000037">
    <property type="protein sequence ID" value="MFC6020768.1"/>
    <property type="molecule type" value="Genomic_DNA"/>
</dbReference>
<keyword evidence="1" id="KW-0677">Repeat</keyword>
<evidence type="ECO:0000256" key="1">
    <source>
        <dbReference type="ARBA" id="ARBA00022737"/>
    </source>
</evidence>
<dbReference type="RefSeq" id="WP_377428337.1">
    <property type="nucleotide sequence ID" value="NZ_JBHSPR010000037.1"/>
</dbReference>
<feature type="repeat" description="ANK" evidence="3">
    <location>
        <begin position="484"/>
        <end position="517"/>
    </location>
</feature>
<dbReference type="Pfam" id="PF12796">
    <property type="entry name" value="Ank_2"/>
    <property type="match status" value="1"/>
</dbReference>
<dbReference type="InterPro" id="IPR002110">
    <property type="entry name" value="Ankyrin_rpt"/>
</dbReference>
<accession>A0ABW1KK06</accession>
<evidence type="ECO:0000256" key="3">
    <source>
        <dbReference type="PROSITE-ProRule" id="PRU00023"/>
    </source>
</evidence>
<evidence type="ECO:0000256" key="2">
    <source>
        <dbReference type="ARBA" id="ARBA00023043"/>
    </source>
</evidence>
<sequence length="562" mass="61367">MTQPVLPEIRVWQRVRRYAVPTEMIEACTEAREAGDWRAGLTAGRVDVGFDLAEVAREHGRRQAERIEVDLAALAPDLLRWHLPRTLGGRTSLATHQQWLLSVREDRIQGTDAALVLHVPKVVDGSQRLRLTVGPAADEQGGRRDLPPVFWSPAHLHGLAAAHGGSTHRLPGFEPDGRVRPFEAYPTTVGPADPASRAEVFDRHLAAGELVSAWAAAGVDLDPRQPDTYRYGKAIDAAAAGALVPVGLDAEMARLHVRYGVSEVVIGDRWRFVVGVRRRDDGTLAASFLGYEREHFSRPRLASVVHGRPVDLELVRHGLLDPAALHPLVRQALFPQAPAGLPARDERLDLRLEVPVRCGTEWHTVVHADGRLDLPSHTADEVAREQVLRTLGGPVSGCFAAAHAWHGSGGRLPRPLRHLRRDVLQRIQHGGSAALTALLDAGLDPRLVDGRGGTLLHHMRAVRDGALVGRLLEAGVPVDATNRRGRTALIVTISEGGTPEMVRTLLEAGADPQAKDEYGVTAVELANSKAAMYEDDEDVPEEYRPPILIRDVVNDWMDRDGN</sequence>
<organism evidence="4 5">
    <name type="scientific">Plantactinospora solaniradicis</name>
    <dbReference type="NCBI Taxonomy" id="1723736"/>
    <lineage>
        <taxon>Bacteria</taxon>
        <taxon>Bacillati</taxon>
        <taxon>Actinomycetota</taxon>
        <taxon>Actinomycetes</taxon>
        <taxon>Micromonosporales</taxon>
        <taxon>Micromonosporaceae</taxon>
        <taxon>Plantactinospora</taxon>
    </lineage>
</organism>
<keyword evidence="5" id="KW-1185">Reference proteome</keyword>
<evidence type="ECO:0000313" key="5">
    <source>
        <dbReference type="Proteomes" id="UP001596203"/>
    </source>
</evidence>
<protein>
    <submittedName>
        <fullName evidence="4">Ankyrin repeat domain-containing protein</fullName>
    </submittedName>
</protein>
<evidence type="ECO:0000313" key="4">
    <source>
        <dbReference type="EMBL" id="MFC6020768.1"/>
    </source>
</evidence>